<evidence type="ECO:0000313" key="1">
    <source>
        <dbReference type="EMBL" id="KAI3364154.1"/>
    </source>
</evidence>
<comment type="caution">
    <text evidence="1">The sequence shown here is derived from an EMBL/GenBank/DDBJ whole genome shotgun (WGS) entry which is preliminary data.</text>
</comment>
<accession>A0ACB8W8T8</accession>
<name>A0ACB8W8T8_9TELE</name>
<evidence type="ECO:0000313" key="2">
    <source>
        <dbReference type="Proteomes" id="UP000831701"/>
    </source>
</evidence>
<dbReference type="Proteomes" id="UP000831701">
    <property type="component" value="Chromosome 13"/>
</dbReference>
<keyword evidence="2" id="KW-1185">Reference proteome</keyword>
<organism evidence="1 2">
    <name type="scientific">Scortum barcoo</name>
    <name type="common">barcoo grunter</name>
    <dbReference type="NCBI Taxonomy" id="214431"/>
    <lineage>
        <taxon>Eukaryota</taxon>
        <taxon>Metazoa</taxon>
        <taxon>Chordata</taxon>
        <taxon>Craniata</taxon>
        <taxon>Vertebrata</taxon>
        <taxon>Euteleostomi</taxon>
        <taxon>Actinopterygii</taxon>
        <taxon>Neopterygii</taxon>
        <taxon>Teleostei</taxon>
        <taxon>Neoteleostei</taxon>
        <taxon>Acanthomorphata</taxon>
        <taxon>Eupercaria</taxon>
        <taxon>Centrarchiformes</taxon>
        <taxon>Terapontoidei</taxon>
        <taxon>Terapontidae</taxon>
        <taxon>Scortum</taxon>
    </lineage>
</organism>
<gene>
    <name evidence="1" type="ORF">L3Q82_010970</name>
</gene>
<proteinExistence type="predicted"/>
<protein>
    <submittedName>
        <fullName evidence="1">Uncharacterized protein</fullName>
    </submittedName>
</protein>
<reference evidence="1" key="1">
    <citation type="submission" date="2022-04" db="EMBL/GenBank/DDBJ databases">
        <title>Jade perch genome.</title>
        <authorList>
            <person name="Chao B."/>
        </authorList>
    </citation>
    <scope>NUCLEOTIDE SEQUENCE</scope>
    <source>
        <strain evidence="1">CB-2022</strain>
    </source>
</reference>
<sequence length="1609" mass="175420">MHREYGSTSSIDKHGVSGESFFDMLKGYQSSEAPDQRSPAPERLTELLTVAPIKQAALDLPDGPLGPARGSPASRLKEREKHLKRRSKSETGGESIFRKLRSVKVEGDTSRAGSDAEDGGKGDEGGPPPKPWVCQKGFAHFDVQSLLFDLNEAIHSRQSGSKRKNTTTGASAAAAASASATSSLSSNQSGVVGSPCGSQEELSKEGTGGGHVTNPALDPGDDKSNDLVLSCPCFRNEIGGEGERNISPAKQQGSIGSGGSSSSSSGSTEEGPLDSTLTTHFTNAGVAVLEAPKDGPSQHADRSKRYIVEHVDLGAYYYRKYFYLREHWNYLGVDENLGPVAVSLRREKLEEHKDHGQQYNYRVIFRTSELNTLRGAILEDAVPSTSKHGLARGLPLKEVLEYLVPELNVHCLRLALNTPKVTEQLMKLDEQGLSFQRKVGVMYCMAGQSSEEEMYNNESAGPALEEFLHLLGERVRLKGFTKYRAQLDTKTDSTGTHSLYTTYKDYEIMFHVSTMLPYTPNNKQQLLRKRHIGNDIVTIVFQEPGALPFTPKNIRSHFQHVFVIVRAHNPCSDSSCYRGRDLSQVLCVPGLPAGQGHQCRKCQKMPTSRTSSAPWPPEYRAMATRTRQEYLRDLAERHTTSTPIDPSGKFPFISLAHKKKEKSRPYGGAELRSLGAEAKAVVFNCATKDVIGWTLSSPASLRIFYERGESVSLRSISNNTEDFKEVVKRLESLTKGCETSEMTLRRNGLGQLGFHVNYEGIVAEVSVCIKVEPYGYAWQAGLRQGSRLVEICKVAVATLTHEQMIDLLRTSVSVRVVIIPPHDDATPRRGCSELYRAPVSEYKGSSSDSGSFEYKFPFRSNNNKWQRTSSSPQQSLTASPQPHTPNRAISLGSSVGKTLSAERLERGAVIPRSVSSDGRPLDTKRSESNSFLNMDYWNIIIMWRKGAVGFPNRMSPGSESYSLASSLALGRSPHNRSSPSNLSCSSDASGSSAHWRQKSMPEQFASNRHSPMSAERREVVGEGGSSGKSTPNWSRMEDGGGAERGSTEAPVSKSGQGYSGAPRIQRQEQVIHLSPKKGGQSDGPYSGHSSSNTLSSTASSGGHSDSDKWYELGAGGGSSGDQGEPEPNGLGGGGYLQGASADSGIDTSSYGASHHTHPHSHHGSTTSLLAPSGGRESRERSVSPWHSPTEGGRRMLERSPAAAESPGPPGERSMDGTGRTPPTHLLVRDSSTYSLSEAGSHSSARHSGHSSPRDESSSSATSPSSQSSASPGPKSFYPRQGAQSKYLIGWRKPGSTINSVDFGDTRKKSPGEGGVEVVPTPAARPSLRDMHSPQPHAKSTMEEDVKRHGAPDSPPPPRRHKEKHGQKSPPGQPLSRRRSLHRTLSDESIYRGQRLPPLTDAVAEPALGSDVLFSCSTLPRSPTTRGVPLRRPSYKLGVKLHGDLSASDTSLVDLVERHRGPLPQELMPLPSSDRDSPLEWTHLVDVANTFESERNTHYVQRSFVFGDSNHRSSGASSPQQPHIELQPAPLSRPSSSEGHIGLERKVTKLEAMVKMLQEDLKKEREEKVRLQSQIKRLWEDNQRLQEESQTSAAKLKKFTEWVFNTIDMN</sequence>
<dbReference type="EMBL" id="CM041543">
    <property type="protein sequence ID" value="KAI3364154.1"/>
    <property type="molecule type" value="Genomic_DNA"/>
</dbReference>